<name>A0A838LB11_9SPHN</name>
<proteinExistence type="predicted"/>
<dbReference type="GO" id="GO:0016740">
    <property type="term" value="F:transferase activity"/>
    <property type="evidence" value="ECO:0007669"/>
    <property type="project" value="UniProtKB-KW"/>
</dbReference>
<dbReference type="PROSITE" id="PS50404">
    <property type="entry name" value="GST_NTER"/>
    <property type="match status" value="1"/>
</dbReference>
<dbReference type="PROSITE" id="PS50405">
    <property type="entry name" value="GST_CTER"/>
    <property type="match status" value="1"/>
</dbReference>
<feature type="domain" description="GST N-terminal" evidence="1">
    <location>
        <begin position="3"/>
        <end position="81"/>
    </location>
</feature>
<comment type="caution">
    <text evidence="3">The sequence shown here is derived from an EMBL/GenBank/DDBJ whole genome shotgun (WGS) entry which is preliminary data.</text>
</comment>
<dbReference type="SUPFAM" id="SSF52833">
    <property type="entry name" value="Thioredoxin-like"/>
    <property type="match status" value="1"/>
</dbReference>
<evidence type="ECO:0000313" key="4">
    <source>
        <dbReference type="Proteomes" id="UP000570166"/>
    </source>
</evidence>
<gene>
    <name evidence="3" type="ORF">HZF05_18365</name>
</gene>
<dbReference type="RefSeq" id="WP_160363945.1">
    <property type="nucleotide sequence ID" value="NZ_JACEIB010000027.1"/>
</dbReference>
<dbReference type="InterPro" id="IPR010987">
    <property type="entry name" value="Glutathione-S-Trfase_C-like"/>
</dbReference>
<sequence length="219" mass="24889">MSPLPVLHAHLFSSYCWKVLIALYENETPFELRLVEDEASWAELERLWPMKLMPVLVDGDREVVESSIIIEYLALFHSGPVSLIPFDPDKALRVRFLDRAFDSYVMTPMNKIVGDHLRSEADRDAYGVSEARAKLDRSYRWIETCLADGGWAAGADFTLADCAAAPSLFYADWVHPIPADCPKARDYRARLLARPSVARAVDEARPYRRYFPPGAPDRD</sequence>
<dbReference type="CDD" id="cd00570">
    <property type="entry name" value="GST_N_family"/>
    <property type="match status" value="1"/>
</dbReference>
<dbReference type="Pfam" id="PF13410">
    <property type="entry name" value="GST_C_2"/>
    <property type="match status" value="1"/>
</dbReference>
<evidence type="ECO:0000313" key="3">
    <source>
        <dbReference type="EMBL" id="MBA2936050.1"/>
    </source>
</evidence>
<dbReference type="PANTHER" id="PTHR44051">
    <property type="entry name" value="GLUTATHIONE S-TRANSFERASE-RELATED"/>
    <property type="match status" value="1"/>
</dbReference>
<dbReference type="EMBL" id="JACEIB010000027">
    <property type="protein sequence ID" value="MBA2936050.1"/>
    <property type="molecule type" value="Genomic_DNA"/>
</dbReference>
<dbReference type="Gene3D" id="1.20.1050.10">
    <property type="match status" value="1"/>
</dbReference>
<keyword evidence="4" id="KW-1185">Reference proteome</keyword>
<dbReference type="InterPro" id="IPR036282">
    <property type="entry name" value="Glutathione-S-Trfase_C_sf"/>
</dbReference>
<dbReference type="Gene3D" id="3.40.30.10">
    <property type="entry name" value="Glutaredoxin"/>
    <property type="match status" value="1"/>
</dbReference>
<accession>A0A838LB11</accession>
<reference evidence="3 4" key="1">
    <citation type="submission" date="2020-07" db="EMBL/GenBank/DDBJ databases">
        <authorList>
            <person name="Sun Q."/>
        </authorList>
    </citation>
    <scope>NUCLEOTIDE SEQUENCE [LARGE SCALE GENOMIC DNA]</scope>
    <source>
        <strain evidence="3 4">CGMCC 1.13654</strain>
    </source>
</reference>
<evidence type="ECO:0000259" key="1">
    <source>
        <dbReference type="PROSITE" id="PS50404"/>
    </source>
</evidence>
<dbReference type="AlphaFoldDB" id="A0A838LB11"/>
<dbReference type="CDD" id="cd00299">
    <property type="entry name" value="GST_C_family"/>
    <property type="match status" value="1"/>
</dbReference>
<dbReference type="InterPro" id="IPR004045">
    <property type="entry name" value="Glutathione_S-Trfase_N"/>
</dbReference>
<dbReference type="InterPro" id="IPR040079">
    <property type="entry name" value="Glutathione_S-Trfase"/>
</dbReference>
<organism evidence="3 4">
    <name type="scientific">Sphingomonas chungangi</name>
    <dbReference type="NCBI Taxonomy" id="2683589"/>
    <lineage>
        <taxon>Bacteria</taxon>
        <taxon>Pseudomonadati</taxon>
        <taxon>Pseudomonadota</taxon>
        <taxon>Alphaproteobacteria</taxon>
        <taxon>Sphingomonadales</taxon>
        <taxon>Sphingomonadaceae</taxon>
        <taxon>Sphingomonas</taxon>
    </lineage>
</organism>
<feature type="domain" description="GST C-terminal" evidence="2">
    <location>
        <begin position="87"/>
        <end position="210"/>
    </location>
</feature>
<dbReference type="PANTHER" id="PTHR44051:SF8">
    <property type="entry name" value="GLUTATHIONE S-TRANSFERASE GSTA"/>
    <property type="match status" value="1"/>
</dbReference>
<dbReference type="SFLD" id="SFLDS00019">
    <property type="entry name" value="Glutathione_Transferase_(cytos"/>
    <property type="match status" value="1"/>
</dbReference>
<dbReference type="Proteomes" id="UP000570166">
    <property type="component" value="Unassembled WGS sequence"/>
</dbReference>
<dbReference type="Pfam" id="PF13417">
    <property type="entry name" value="GST_N_3"/>
    <property type="match status" value="1"/>
</dbReference>
<dbReference type="SUPFAM" id="SSF47616">
    <property type="entry name" value="GST C-terminal domain-like"/>
    <property type="match status" value="1"/>
</dbReference>
<keyword evidence="3" id="KW-0808">Transferase</keyword>
<evidence type="ECO:0000259" key="2">
    <source>
        <dbReference type="PROSITE" id="PS50405"/>
    </source>
</evidence>
<protein>
    <submittedName>
        <fullName evidence="3">Glutathione S-transferase family protein</fullName>
    </submittedName>
</protein>
<dbReference type="SFLD" id="SFLDG00358">
    <property type="entry name" value="Main_(cytGST)"/>
    <property type="match status" value="1"/>
</dbReference>
<dbReference type="InterPro" id="IPR036249">
    <property type="entry name" value="Thioredoxin-like_sf"/>
</dbReference>